<dbReference type="PANTHER" id="PTHR24320:SF282">
    <property type="entry name" value="WW DOMAIN-CONTAINING OXIDOREDUCTASE"/>
    <property type="match status" value="1"/>
</dbReference>
<dbReference type="Pfam" id="PF00106">
    <property type="entry name" value="adh_short"/>
    <property type="match status" value="1"/>
</dbReference>
<dbReference type="Proteomes" id="UP000738349">
    <property type="component" value="Unassembled WGS sequence"/>
</dbReference>
<evidence type="ECO:0000256" key="1">
    <source>
        <dbReference type="ARBA" id="ARBA00006484"/>
    </source>
</evidence>
<dbReference type="SUPFAM" id="SSF51735">
    <property type="entry name" value="NAD(P)-binding Rossmann-fold domains"/>
    <property type="match status" value="1"/>
</dbReference>
<dbReference type="InterPro" id="IPR036291">
    <property type="entry name" value="NAD(P)-bd_dom_sf"/>
</dbReference>
<dbReference type="InterPro" id="IPR002347">
    <property type="entry name" value="SDR_fam"/>
</dbReference>
<evidence type="ECO:0000313" key="5">
    <source>
        <dbReference type="Proteomes" id="UP000738349"/>
    </source>
</evidence>
<keyword evidence="5" id="KW-1185">Reference proteome</keyword>
<gene>
    <name evidence="4" type="ORF">EDB81DRAFT_899568</name>
</gene>
<sequence length="319" mass="33951">MPSSNFSPDSLPDLAGRVYLVTGGNTGIGRSTAVALASKGAKVYLGARSEAKAAMAIEEIKTQLPSAQILSLTLDLTSFQSVVSAATKLRNDETSLHGLVNNAGIMGVPFALTEDGYEVQFQTNYLSHWLLTFHLLPLLQATVVKSPKDIVRVVNVTSDGHARFAPKGGIAFNDVSLEKESAMTRYGQSKLANILHAKQLHATFGPGTPNSICFAAVHPGHIDTNLNKQATGAAPSSVLRAITPIMRCLGILDEEAKGAWSSLFAAASDEFGPKDSGAYIVPYAKIGTPSASARDGDLARRLWEWTRDEFGGRGLLEIQ</sequence>
<dbReference type="EMBL" id="JAGMUV010000010">
    <property type="protein sequence ID" value="KAH7142069.1"/>
    <property type="molecule type" value="Genomic_DNA"/>
</dbReference>
<dbReference type="PANTHER" id="PTHR24320">
    <property type="entry name" value="RETINOL DEHYDROGENASE"/>
    <property type="match status" value="1"/>
</dbReference>
<evidence type="ECO:0000256" key="3">
    <source>
        <dbReference type="ARBA" id="ARBA00023002"/>
    </source>
</evidence>
<dbReference type="AlphaFoldDB" id="A0A9P9EQR1"/>
<dbReference type="Gene3D" id="3.40.50.720">
    <property type="entry name" value="NAD(P)-binding Rossmann-like Domain"/>
    <property type="match status" value="1"/>
</dbReference>
<comment type="caution">
    <text evidence="4">The sequence shown here is derived from an EMBL/GenBank/DDBJ whole genome shotgun (WGS) entry which is preliminary data.</text>
</comment>
<accession>A0A9P9EQR1</accession>
<reference evidence="4" key="1">
    <citation type="journal article" date="2021" name="Nat. Commun.">
        <title>Genetic determinants of endophytism in the Arabidopsis root mycobiome.</title>
        <authorList>
            <person name="Mesny F."/>
            <person name="Miyauchi S."/>
            <person name="Thiergart T."/>
            <person name="Pickel B."/>
            <person name="Atanasova L."/>
            <person name="Karlsson M."/>
            <person name="Huettel B."/>
            <person name="Barry K.W."/>
            <person name="Haridas S."/>
            <person name="Chen C."/>
            <person name="Bauer D."/>
            <person name="Andreopoulos W."/>
            <person name="Pangilinan J."/>
            <person name="LaButti K."/>
            <person name="Riley R."/>
            <person name="Lipzen A."/>
            <person name="Clum A."/>
            <person name="Drula E."/>
            <person name="Henrissat B."/>
            <person name="Kohler A."/>
            <person name="Grigoriev I.V."/>
            <person name="Martin F.M."/>
            <person name="Hacquard S."/>
        </authorList>
    </citation>
    <scope>NUCLEOTIDE SEQUENCE</scope>
    <source>
        <strain evidence="4">MPI-CAGE-AT-0147</strain>
    </source>
</reference>
<evidence type="ECO:0000313" key="4">
    <source>
        <dbReference type="EMBL" id="KAH7142069.1"/>
    </source>
</evidence>
<protein>
    <recommendedName>
        <fullName evidence="6">NAD(P)-binding protein</fullName>
    </recommendedName>
</protein>
<proteinExistence type="inferred from homology"/>
<evidence type="ECO:0008006" key="6">
    <source>
        <dbReference type="Google" id="ProtNLM"/>
    </source>
</evidence>
<name>A0A9P9EQR1_9HYPO</name>
<dbReference type="PRINTS" id="PR00081">
    <property type="entry name" value="GDHRDH"/>
</dbReference>
<keyword evidence="2" id="KW-0521">NADP</keyword>
<organism evidence="4 5">
    <name type="scientific">Dactylonectria macrodidyma</name>
    <dbReference type="NCBI Taxonomy" id="307937"/>
    <lineage>
        <taxon>Eukaryota</taxon>
        <taxon>Fungi</taxon>
        <taxon>Dikarya</taxon>
        <taxon>Ascomycota</taxon>
        <taxon>Pezizomycotina</taxon>
        <taxon>Sordariomycetes</taxon>
        <taxon>Hypocreomycetidae</taxon>
        <taxon>Hypocreales</taxon>
        <taxon>Nectriaceae</taxon>
        <taxon>Dactylonectria</taxon>
    </lineage>
</organism>
<dbReference type="OrthoDB" id="191139at2759"/>
<keyword evidence="3" id="KW-0560">Oxidoreductase</keyword>
<comment type="similarity">
    <text evidence="1">Belongs to the short-chain dehydrogenases/reductases (SDR) family.</text>
</comment>
<dbReference type="GO" id="GO:0016491">
    <property type="term" value="F:oxidoreductase activity"/>
    <property type="evidence" value="ECO:0007669"/>
    <property type="project" value="UniProtKB-KW"/>
</dbReference>
<evidence type="ECO:0000256" key="2">
    <source>
        <dbReference type="ARBA" id="ARBA00022857"/>
    </source>
</evidence>